<proteinExistence type="inferred from homology"/>
<dbReference type="InterPro" id="IPR000223">
    <property type="entry name" value="Pept_S26A_signal_pept_1"/>
</dbReference>
<evidence type="ECO:0000256" key="2">
    <source>
        <dbReference type="ARBA" id="ARBA00004401"/>
    </source>
</evidence>
<comment type="similarity">
    <text evidence="3 7">Belongs to the peptidase S26 family.</text>
</comment>
<evidence type="ECO:0000256" key="5">
    <source>
        <dbReference type="ARBA" id="ARBA00022801"/>
    </source>
</evidence>
<dbReference type="EMBL" id="MEUG01000001">
    <property type="protein sequence ID" value="OGC28921.1"/>
    <property type="molecule type" value="Genomic_DNA"/>
</dbReference>
<dbReference type="InterPro" id="IPR019757">
    <property type="entry name" value="Pept_S26A_signal_pept_1_Lys-AS"/>
</dbReference>
<dbReference type="AlphaFoldDB" id="A0A1F4T801"/>
<comment type="catalytic activity">
    <reaction evidence="1 7">
        <text>Cleavage of hydrophobic, N-terminal signal or leader sequences from secreted and periplasmic proteins.</text>
        <dbReference type="EC" id="3.4.21.89"/>
    </reaction>
</comment>
<evidence type="ECO:0000256" key="6">
    <source>
        <dbReference type="PIRSR" id="PIRSR600223-1"/>
    </source>
</evidence>
<reference evidence="9 10" key="1">
    <citation type="journal article" date="2016" name="Nat. Commun.">
        <title>Thousands of microbial genomes shed light on interconnected biogeochemical processes in an aquifer system.</title>
        <authorList>
            <person name="Anantharaman K."/>
            <person name="Brown C.T."/>
            <person name="Hug L.A."/>
            <person name="Sharon I."/>
            <person name="Castelle C.J."/>
            <person name="Probst A.J."/>
            <person name="Thomas B.C."/>
            <person name="Singh A."/>
            <person name="Wilkins M.J."/>
            <person name="Karaoz U."/>
            <person name="Brodie E.L."/>
            <person name="Williams K.H."/>
            <person name="Hubbard S.S."/>
            <person name="Banfield J.F."/>
        </authorList>
    </citation>
    <scope>NUCLEOTIDE SEQUENCE [LARGE SCALE GENOMIC DNA]</scope>
</reference>
<keyword evidence="5 7" id="KW-0378">Hydrolase</keyword>
<dbReference type="Pfam" id="PF10502">
    <property type="entry name" value="Peptidase_S26"/>
    <property type="match status" value="1"/>
</dbReference>
<evidence type="ECO:0000259" key="8">
    <source>
        <dbReference type="Pfam" id="PF10502"/>
    </source>
</evidence>
<feature type="active site" evidence="6">
    <location>
        <position position="32"/>
    </location>
</feature>
<dbReference type="InterPro" id="IPR036286">
    <property type="entry name" value="LexA/Signal_pep-like_sf"/>
</dbReference>
<dbReference type="GO" id="GO:0005886">
    <property type="term" value="C:plasma membrane"/>
    <property type="evidence" value="ECO:0007669"/>
    <property type="project" value="UniProtKB-SubCell"/>
</dbReference>
<name>A0A1F4T801_UNCSA</name>
<dbReference type="CDD" id="cd06530">
    <property type="entry name" value="S26_SPase_I"/>
    <property type="match status" value="1"/>
</dbReference>
<comment type="caution">
    <text evidence="9">The sequence shown here is derived from an EMBL/GenBank/DDBJ whole genome shotgun (WGS) entry which is preliminary data.</text>
</comment>
<evidence type="ECO:0000256" key="3">
    <source>
        <dbReference type="ARBA" id="ARBA00009370"/>
    </source>
</evidence>
<dbReference type="GO" id="GO:0009003">
    <property type="term" value="F:signal peptidase activity"/>
    <property type="evidence" value="ECO:0007669"/>
    <property type="project" value="UniProtKB-EC"/>
</dbReference>
<comment type="subcellular location">
    <subcellularLocation>
        <location evidence="2">Cell membrane</location>
        <topology evidence="2">Single-pass type II membrane protein</topology>
    </subcellularLocation>
    <subcellularLocation>
        <location evidence="7">Membrane</location>
        <topology evidence="7">Single-pass type II membrane protein</topology>
    </subcellularLocation>
</comment>
<dbReference type="Gene3D" id="2.10.109.10">
    <property type="entry name" value="Umud Fragment, subunit A"/>
    <property type="match status" value="1"/>
</dbReference>
<organism evidence="9 10">
    <name type="scientific">candidate division WOR-1 bacterium RIFOXYC12_FULL_54_18</name>
    <dbReference type="NCBI Taxonomy" id="1802584"/>
    <lineage>
        <taxon>Bacteria</taxon>
        <taxon>Bacillati</taxon>
        <taxon>Saganbacteria</taxon>
    </lineage>
</organism>
<feature type="active site" evidence="6">
    <location>
        <position position="78"/>
    </location>
</feature>
<feature type="domain" description="Peptidase S26" evidence="8">
    <location>
        <begin position="2"/>
        <end position="165"/>
    </location>
</feature>
<evidence type="ECO:0000256" key="7">
    <source>
        <dbReference type="RuleBase" id="RU362042"/>
    </source>
</evidence>
<dbReference type="GO" id="GO:0006465">
    <property type="term" value="P:signal peptide processing"/>
    <property type="evidence" value="ECO:0007669"/>
    <property type="project" value="InterPro"/>
</dbReference>
<accession>A0A1F4T801</accession>
<dbReference type="PANTHER" id="PTHR43390">
    <property type="entry name" value="SIGNAL PEPTIDASE I"/>
    <property type="match status" value="1"/>
</dbReference>
<dbReference type="NCBIfam" id="TIGR02227">
    <property type="entry name" value="sigpep_I_bact"/>
    <property type="match status" value="1"/>
</dbReference>
<evidence type="ECO:0000313" key="9">
    <source>
        <dbReference type="EMBL" id="OGC28921.1"/>
    </source>
</evidence>
<protein>
    <recommendedName>
        <fullName evidence="4 7">Signal peptidase I</fullName>
        <ecNumber evidence="4 7">3.4.21.89</ecNumber>
    </recommendedName>
</protein>
<evidence type="ECO:0000256" key="4">
    <source>
        <dbReference type="ARBA" id="ARBA00013208"/>
    </source>
</evidence>
<gene>
    <name evidence="9" type="ORF">A3K49_05170</name>
</gene>
<evidence type="ECO:0000313" key="10">
    <source>
        <dbReference type="Proteomes" id="UP000178602"/>
    </source>
</evidence>
<dbReference type="PANTHER" id="PTHR43390:SF1">
    <property type="entry name" value="CHLOROPLAST PROCESSING PEPTIDASE"/>
    <property type="match status" value="1"/>
</dbReference>
<dbReference type="PRINTS" id="PR00727">
    <property type="entry name" value="LEADERPTASE"/>
</dbReference>
<keyword evidence="7" id="KW-0645">Protease</keyword>
<evidence type="ECO:0000256" key="1">
    <source>
        <dbReference type="ARBA" id="ARBA00000677"/>
    </source>
</evidence>
<dbReference type="Proteomes" id="UP000178602">
    <property type="component" value="Unassembled WGS sequence"/>
</dbReference>
<dbReference type="SUPFAM" id="SSF51306">
    <property type="entry name" value="LexA/Signal peptidase"/>
    <property type="match status" value="1"/>
</dbReference>
<dbReference type="InterPro" id="IPR019533">
    <property type="entry name" value="Peptidase_S26"/>
</dbReference>
<dbReference type="GO" id="GO:0004252">
    <property type="term" value="F:serine-type endopeptidase activity"/>
    <property type="evidence" value="ECO:0007669"/>
    <property type="project" value="InterPro"/>
</dbReference>
<dbReference type="EC" id="3.4.21.89" evidence="4 7"/>
<dbReference type="PROSITE" id="PS00760">
    <property type="entry name" value="SPASE_I_2"/>
    <property type="match status" value="1"/>
</dbReference>
<sequence length="174" mass="19917">MFDWLETIVVALLLALVIRAFFLQVFWIPSESMVPSLDIGDRIVVNKVIYHFRQPRRFEVVVFRQTPEVGPGKKDLIKRLVGLPGEKLQIRKGIIYINDQQVIGAHPKNDDFGDFGPINIPQGYCFVMGDNRGASFDSRYWRDSSGTLKFLPMKNLIGQAMLMIWPLNRIGLIP</sequence>